<dbReference type="GO" id="GO:0019843">
    <property type="term" value="F:rRNA binding"/>
    <property type="evidence" value="ECO:0007669"/>
    <property type="project" value="InterPro"/>
</dbReference>
<protein>
    <recommendedName>
        <fullName evidence="3">Ribosomal protein L20</fullName>
    </recommendedName>
</protein>
<reference evidence="1" key="1">
    <citation type="submission" date="2020-12" db="EMBL/GenBank/DDBJ databases">
        <title>WGS assembly of Carya illinoinensis cv. Pawnee.</title>
        <authorList>
            <person name="Platts A."/>
            <person name="Shu S."/>
            <person name="Wright S."/>
            <person name="Barry K."/>
            <person name="Edger P."/>
            <person name="Pires J.C."/>
            <person name="Schmutz J."/>
        </authorList>
    </citation>
    <scope>NUCLEOTIDE SEQUENCE</scope>
    <source>
        <tissue evidence="1">Leaf</tissue>
    </source>
</reference>
<evidence type="ECO:0000313" key="1">
    <source>
        <dbReference type="EMBL" id="KAG6647401.1"/>
    </source>
</evidence>
<dbReference type="Proteomes" id="UP000811609">
    <property type="component" value="Chromosome 7"/>
</dbReference>
<dbReference type="GO" id="GO:0003735">
    <property type="term" value="F:structural constituent of ribosome"/>
    <property type="evidence" value="ECO:0007669"/>
    <property type="project" value="InterPro"/>
</dbReference>
<gene>
    <name evidence="1" type="ORF">CIPAW_07G076700</name>
</gene>
<dbReference type="AlphaFoldDB" id="A0A8T1Q0T6"/>
<dbReference type="GO" id="GO:0005840">
    <property type="term" value="C:ribosome"/>
    <property type="evidence" value="ECO:0007669"/>
    <property type="project" value="InterPro"/>
</dbReference>
<evidence type="ECO:0008006" key="3">
    <source>
        <dbReference type="Google" id="ProtNLM"/>
    </source>
</evidence>
<accession>A0A8T1Q0T6</accession>
<name>A0A8T1Q0T6_CARIL</name>
<dbReference type="Pfam" id="PF00453">
    <property type="entry name" value="Ribosomal_L20"/>
    <property type="match status" value="1"/>
</dbReference>
<dbReference type="InterPro" id="IPR005813">
    <property type="entry name" value="Ribosomal_bL20"/>
</dbReference>
<dbReference type="PANTHER" id="PTHR10986">
    <property type="entry name" value="39S RIBOSOMAL PROTEIN L20"/>
    <property type="match status" value="1"/>
</dbReference>
<evidence type="ECO:0000313" key="2">
    <source>
        <dbReference type="Proteomes" id="UP000811609"/>
    </source>
</evidence>
<comment type="caution">
    <text evidence="1">The sequence shown here is derived from an EMBL/GenBank/DDBJ whole genome shotgun (WGS) entry which is preliminary data.</text>
</comment>
<keyword evidence="2" id="KW-1185">Reference proteome</keyword>
<dbReference type="GO" id="GO:0006412">
    <property type="term" value="P:translation"/>
    <property type="evidence" value="ECO:0007669"/>
    <property type="project" value="InterPro"/>
</dbReference>
<dbReference type="EMBL" id="CM031815">
    <property type="protein sequence ID" value="KAG6647401.1"/>
    <property type="molecule type" value="Genomic_DNA"/>
</dbReference>
<organism evidence="1 2">
    <name type="scientific">Carya illinoinensis</name>
    <name type="common">Pecan</name>
    <dbReference type="NCBI Taxonomy" id="32201"/>
    <lineage>
        <taxon>Eukaryota</taxon>
        <taxon>Viridiplantae</taxon>
        <taxon>Streptophyta</taxon>
        <taxon>Embryophyta</taxon>
        <taxon>Tracheophyta</taxon>
        <taxon>Spermatophyta</taxon>
        <taxon>Magnoliopsida</taxon>
        <taxon>eudicotyledons</taxon>
        <taxon>Gunneridae</taxon>
        <taxon>Pentapetalae</taxon>
        <taxon>rosids</taxon>
        <taxon>fabids</taxon>
        <taxon>Fagales</taxon>
        <taxon>Juglandaceae</taxon>
        <taxon>Carya</taxon>
    </lineage>
</organism>
<proteinExistence type="predicted"/>
<sequence length="118" mass="13783">MRSVIGRGFGFRLEKGLLVSGKCLSERSLGAGRCCIACLMIWRLEPDSYQDRGRKMIDSRRLWIAQIKALIRWNSVYYNSNKIIHNLYNRQLLLNHKILVQITILNRNFLYLMPPNSA</sequence>